<accession>A0A809SEH9</accession>
<reference evidence="2 3" key="1">
    <citation type="submission" date="2020-01" db="EMBL/GenBank/DDBJ databases">
        <title>Complete genome sequence of Mycoplasma felis strain Myco-2.</title>
        <authorList>
            <person name="Kinoshita Y."/>
            <person name="Niwa H."/>
            <person name="Uchida-Fujii E."/>
            <person name="Nukada T."/>
        </authorList>
    </citation>
    <scope>NUCLEOTIDE SEQUENCE [LARGE SCALE GENOMIC DNA]</scope>
    <source>
        <strain evidence="2 3">Myco-2</strain>
    </source>
</reference>
<dbReference type="Proteomes" id="UP000464317">
    <property type="component" value="Chromosome"/>
</dbReference>
<dbReference type="EMBL" id="AP022325">
    <property type="protein sequence ID" value="BBU47909.1"/>
    <property type="molecule type" value="Genomic_DNA"/>
</dbReference>
<name>A0A809SEH9_9BACT</name>
<keyword evidence="3" id="KW-1185">Reference proteome</keyword>
<protein>
    <recommendedName>
        <fullName evidence="1">Carrier domain-containing protein</fullName>
    </recommendedName>
</protein>
<dbReference type="KEGG" id="mfel:JPM2_6020"/>
<evidence type="ECO:0000313" key="3">
    <source>
        <dbReference type="Proteomes" id="UP000464317"/>
    </source>
</evidence>
<dbReference type="PROSITE" id="PS50075">
    <property type="entry name" value="CARRIER"/>
    <property type="match status" value="1"/>
</dbReference>
<proteinExistence type="predicted"/>
<evidence type="ECO:0000313" key="2">
    <source>
        <dbReference type="EMBL" id="BBU47909.1"/>
    </source>
</evidence>
<organism evidence="2 3">
    <name type="scientific">Mycoplasmopsis felis</name>
    <dbReference type="NCBI Taxonomy" id="33923"/>
    <lineage>
        <taxon>Bacteria</taxon>
        <taxon>Bacillati</taxon>
        <taxon>Mycoplasmatota</taxon>
        <taxon>Mycoplasmoidales</taxon>
        <taxon>Metamycoplasmataceae</taxon>
        <taxon>Mycoplasmopsis</taxon>
    </lineage>
</organism>
<dbReference type="Gene3D" id="1.10.1200.10">
    <property type="entry name" value="ACP-like"/>
    <property type="match status" value="1"/>
</dbReference>
<gene>
    <name evidence="2" type="ORF">JPM2_6020</name>
</gene>
<sequence>MNEKISEIILDNFKKVSKKKVNINDNIRSLGVDSLDLAELIIEAEEKFNISISDAEILKLEYVKDIIELIQNKIQ</sequence>
<dbReference type="InterPro" id="IPR009081">
    <property type="entry name" value="PP-bd_ACP"/>
</dbReference>
<dbReference type="Pfam" id="PF00550">
    <property type="entry name" value="PP-binding"/>
    <property type="match status" value="1"/>
</dbReference>
<feature type="domain" description="Carrier" evidence="1">
    <location>
        <begin position="1"/>
        <end position="74"/>
    </location>
</feature>
<evidence type="ECO:0000259" key="1">
    <source>
        <dbReference type="PROSITE" id="PS50075"/>
    </source>
</evidence>
<dbReference type="RefSeq" id="WP_161553316.1">
    <property type="nucleotide sequence ID" value="NZ_AP022325.1"/>
</dbReference>
<dbReference type="SUPFAM" id="SSF47336">
    <property type="entry name" value="ACP-like"/>
    <property type="match status" value="1"/>
</dbReference>
<dbReference type="AlphaFoldDB" id="A0A809SEH9"/>
<dbReference type="InterPro" id="IPR036736">
    <property type="entry name" value="ACP-like_sf"/>
</dbReference>